<dbReference type="InterPro" id="IPR029044">
    <property type="entry name" value="Nucleotide-diphossugar_trans"/>
</dbReference>
<keyword evidence="1" id="KW-0812">Transmembrane</keyword>
<gene>
    <name evidence="3" type="ORF">Mettu_1783</name>
</gene>
<dbReference type="AlphaFoldDB" id="G3IVT9"/>
<dbReference type="Pfam" id="PF00535">
    <property type="entry name" value="Glycos_transf_2"/>
    <property type="match status" value="1"/>
</dbReference>
<dbReference type="CDD" id="cd04187">
    <property type="entry name" value="DPM1_like_bac"/>
    <property type="match status" value="1"/>
</dbReference>
<dbReference type="InterPro" id="IPR001173">
    <property type="entry name" value="Glyco_trans_2-like"/>
</dbReference>
<dbReference type="RefSeq" id="WP_006890965.1">
    <property type="nucleotide sequence ID" value="NZ_JH109152.1"/>
</dbReference>
<feature type="transmembrane region" description="Helical" evidence="1">
    <location>
        <begin position="232"/>
        <end position="253"/>
    </location>
</feature>
<dbReference type="STRING" id="697282.Mettu_1783"/>
<dbReference type="SUPFAM" id="SSF53448">
    <property type="entry name" value="Nucleotide-diphospho-sugar transferases"/>
    <property type="match status" value="1"/>
</dbReference>
<organism evidence="3 4">
    <name type="scientific">Methylobacter tundripaludum (strain ATCC BAA-1195 / DSM 17260 / SV96)</name>
    <dbReference type="NCBI Taxonomy" id="697282"/>
    <lineage>
        <taxon>Bacteria</taxon>
        <taxon>Pseudomonadati</taxon>
        <taxon>Pseudomonadota</taxon>
        <taxon>Gammaproteobacteria</taxon>
        <taxon>Methylococcales</taxon>
        <taxon>Methylococcaceae</taxon>
        <taxon>Methylobacter</taxon>
    </lineage>
</organism>
<dbReference type="Proteomes" id="UP000004664">
    <property type="component" value="Unassembled WGS sequence"/>
</dbReference>
<keyword evidence="4" id="KW-1185">Reference proteome</keyword>
<proteinExistence type="predicted"/>
<dbReference type="GO" id="GO:0005886">
    <property type="term" value="C:plasma membrane"/>
    <property type="evidence" value="ECO:0007669"/>
    <property type="project" value="TreeGrafter"/>
</dbReference>
<sequence>MLSIVIPVYRNAESIPDLLAALSNIANITQRDFNQATEVVFVVDGSPDNCHDLLKQTLPTASFASKLLLHSRNFGSFAAIRTGLIAATGDYFAVIAADLQEPPELVLQFLEKLVSSGCDVVVGHREDRDDPVLSRFASNTFWKLYKKFVISDIPEKGVDIFGCNQVFRNQLVSLEEANSSLVGLIFWLGFKREEVSYTRVARKHGKSAWTFKKKINYLFDSIFSFTDLPIRLLTLFGFFGVGISILMTIIILLAKFYGSIEIPGYAATVLTVIFFGGINTLGLGIVGDYAWRTYENTKRRPLAVVMKIQSFDALPDFQLDRGK</sequence>
<dbReference type="OrthoDB" id="9811884at2"/>
<dbReference type="InterPro" id="IPR050256">
    <property type="entry name" value="Glycosyltransferase_2"/>
</dbReference>
<evidence type="ECO:0000313" key="4">
    <source>
        <dbReference type="Proteomes" id="UP000004664"/>
    </source>
</evidence>
<keyword evidence="3" id="KW-0808">Transferase</keyword>
<feature type="domain" description="Glycosyltransferase 2-like" evidence="2">
    <location>
        <begin position="3"/>
        <end position="171"/>
    </location>
</feature>
<dbReference type="eggNOG" id="COG0463">
    <property type="taxonomic scope" value="Bacteria"/>
</dbReference>
<dbReference type="PANTHER" id="PTHR48090:SF8">
    <property type="entry name" value="GLYCOSYLTRANSFERASE CSBB-RELATED"/>
    <property type="match status" value="1"/>
</dbReference>
<dbReference type="EMBL" id="JH109152">
    <property type="protein sequence ID" value="EGW22946.1"/>
    <property type="molecule type" value="Genomic_DNA"/>
</dbReference>
<dbReference type="GO" id="GO:0016740">
    <property type="term" value="F:transferase activity"/>
    <property type="evidence" value="ECO:0007669"/>
    <property type="project" value="UniProtKB-KW"/>
</dbReference>
<keyword evidence="1" id="KW-0472">Membrane</keyword>
<evidence type="ECO:0000256" key="1">
    <source>
        <dbReference type="SAM" id="Phobius"/>
    </source>
</evidence>
<feature type="transmembrane region" description="Helical" evidence="1">
    <location>
        <begin position="265"/>
        <end position="291"/>
    </location>
</feature>
<evidence type="ECO:0000259" key="2">
    <source>
        <dbReference type="Pfam" id="PF00535"/>
    </source>
</evidence>
<dbReference type="Gene3D" id="3.90.550.10">
    <property type="entry name" value="Spore Coat Polysaccharide Biosynthesis Protein SpsA, Chain A"/>
    <property type="match status" value="1"/>
</dbReference>
<dbReference type="PANTHER" id="PTHR48090">
    <property type="entry name" value="UNDECAPRENYL-PHOSPHATE 4-DEOXY-4-FORMAMIDO-L-ARABINOSE TRANSFERASE-RELATED"/>
    <property type="match status" value="1"/>
</dbReference>
<dbReference type="HOGENOM" id="CLU_033536_0_1_6"/>
<name>G3IVT9_METTV</name>
<keyword evidence="1" id="KW-1133">Transmembrane helix</keyword>
<evidence type="ECO:0000313" key="3">
    <source>
        <dbReference type="EMBL" id="EGW22946.1"/>
    </source>
</evidence>
<reference evidence="3 4" key="1">
    <citation type="submission" date="2011-06" db="EMBL/GenBank/DDBJ databases">
        <title>Genomic sequence of Methylobacter tundripaludum SV96.</title>
        <authorList>
            <consortium name="US DOE Joint Genome Institute"/>
            <person name="Lucas S."/>
            <person name="Han J."/>
            <person name="Lapidus A."/>
            <person name="Cheng J.-F."/>
            <person name="Goodwin L."/>
            <person name="Pitluck S."/>
            <person name="Held B."/>
            <person name="Detter J.C."/>
            <person name="Han C."/>
            <person name="Tapia R."/>
            <person name="Land M."/>
            <person name="Hauser L."/>
            <person name="Kyrpides N."/>
            <person name="Ivanova N."/>
            <person name="Ovchinnikova G."/>
            <person name="Pagani I."/>
            <person name="Klotz M.G."/>
            <person name="Dispirito A.A."/>
            <person name="Murrell J.C."/>
            <person name="Dunfield P."/>
            <person name="Kalyuzhnaya M.G."/>
            <person name="Svenning M."/>
            <person name="Trotsenko Y.A."/>
            <person name="Stein L.Y."/>
            <person name="Woyke T."/>
        </authorList>
    </citation>
    <scope>NUCLEOTIDE SEQUENCE [LARGE SCALE GENOMIC DNA]</scope>
    <source>
        <strain evidence="4">ATCC BAA-1195 / DSM 17260 / SV96</strain>
    </source>
</reference>
<protein>
    <submittedName>
        <fullName evidence="3">Glycosyl transferase family 2</fullName>
    </submittedName>
</protein>
<accession>G3IVT9</accession>